<dbReference type="AlphaFoldDB" id="A0A1F6WPP2"/>
<gene>
    <name evidence="1" type="ORF">A2997_00470</name>
</gene>
<sequence length="424" mass="49871">MEQSDILGGRSIEGLPNVKENFLTLEENIDYETVLLNENIKSEHPYQEFAVFISPSLGEKELEIEAPHWRTITHKDIFTSLKNPYNKILDEDCFFEVNTKGIGYTKASALGQNIEDEVYWSAEDQSNEHDHGWKVFGLSSKVDYFLYKNQDIMDKSLFLHSKGLRTEVYWAVEKLKRIPYRGEMQTTKELKNIGVIPDDRSYQPHMAQRVMKTNSRIEELYRSDERREELFVKMFEAYNKEAEFDRYSSLNIESITDQRKFQEEFIKRMGSNLAVLFCNGYMHTALHSSNITLAAEIADIGPMMHISQDEKNKMGWNTMYKGLNYGHIKDIRDTCYGLRYLRRSFRYLGKARLDSEDYFNSFKNGINEYLDENKNDISDERRGVFLWWSETIARKIFIENINLPSLEKDDTLSFSDWGIDEEIL</sequence>
<comment type="caution">
    <text evidence="1">The sequence shown here is derived from an EMBL/GenBank/DDBJ whole genome shotgun (WGS) entry which is preliminary data.</text>
</comment>
<dbReference type="STRING" id="1801766.A2997_00470"/>
<proteinExistence type="predicted"/>
<evidence type="ECO:0000313" key="1">
    <source>
        <dbReference type="EMBL" id="OGI83882.1"/>
    </source>
</evidence>
<dbReference type="Proteomes" id="UP000179448">
    <property type="component" value="Unassembled WGS sequence"/>
</dbReference>
<reference evidence="1 2" key="1">
    <citation type="journal article" date="2016" name="Nat. Commun.">
        <title>Thousands of microbial genomes shed light on interconnected biogeochemical processes in an aquifer system.</title>
        <authorList>
            <person name="Anantharaman K."/>
            <person name="Brown C.T."/>
            <person name="Hug L.A."/>
            <person name="Sharon I."/>
            <person name="Castelle C.J."/>
            <person name="Probst A.J."/>
            <person name="Thomas B.C."/>
            <person name="Singh A."/>
            <person name="Wilkins M.J."/>
            <person name="Karaoz U."/>
            <person name="Brodie E.L."/>
            <person name="Williams K.H."/>
            <person name="Hubbard S.S."/>
            <person name="Banfield J.F."/>
        </authorList>
    </citation>
    <scope>NUCLEOTIDE SEQUENCE [LARGE SCALE GENOMIC DNA]</scope>
</reference>
<accession>A0A1F6WPP2</accession>
<evidence type="ECO:0000313" key="2">
    <source>
        <dbReference type="Proteomes" id="UP000179448"/>
    </source>
</evidence>
<organism evidence="1 2">
    <name type="scientific">Candidatus Nomurabacteria bacterium RIFCSPLOWO2_01_FULL_36_10b</name>
    <dbReference type="NCBI Taxonomy" id="1801766"/>
    <lineage>
        <taxon>Bacteria</taxon>
        <taxon>Candidatus Nomuraibacteriota</taxon>
    </lineage>
</organism>
<name>A0A1F6WPP2_9BACT</name>
<dbReference type="EMBL" id="MFUQ01000009">
    <property type="protein sequence ID" value="OGI83882.1"/>
    <property type="molecule type" value="Genomic_DNA"/>
</dbReference>
<protein>
    <submittedName>
        <fullName evidence="1">Uncharacterized protein</fullName>
    </submittedName>
</protein>